<evidence type="ECO:0000313" key="2">
    <source>
        <dbReference type="Proteomes" id="UP000595053"/>
    </source>
</evidence>
<dbReference type="RefSeq" id="WP_193326777.1">
    <property type="nucleotide sequence ID" value="NZ_CP053291.1"/>
</dbReference>
<protein>
    <submittedName>
        <fullName evidence="1">Uncharacterized protein</fullName>
    </submittedName>
</protein>
<gene>
    <name evidence="1" type="ORF">INS88_09785</name>
</gene>
<dbReference type="Proteomes" id="UP000595053">
    <property type="component" value="Chromosome"/>
</dbReference>
<reference evidence="1 2" key="1">
    <citation type="submission" date="2020-10" db="EMBL/GenBank/DDBJ databases">
        <title>Trueperella pecoris sp. nov. isolated from bovine and porcine specimens.</title>
        <authorList>
            <person name="Schoenecker L."/>
            <person name="Schnydrig P."/>
            <person name="Brodard I."/>
            <person name="Thomann A."/>
            <person name="Hemphill A."/>
            <person name="Rodriguez-Campos S."/>
            <person name="Perreten V."/>
            <person name="Jores J."/>
            <person name="Kittl S."/>
        </authorList>
    </citation>
    <scope>NUCLEOTIDE SEQUENCE [LARGE SCALE GENOMIC DNA]</scope>
    <source>
        <strain evidence="1 2">15A0121</strain>
    </source>
</reference>
<proteinExistence type="predicted"/>
<dbReference type="AlphaFoldDB" id="A0A7M1QU72"/>
<accession>A0A7M1QU72</accession>
<keyword evidence="2" id="KW-1185">Reference proteome</keyword>
<evidence type="ECO:0000313" key="1">
    <source>
        <dbReference type="EMBL" id="QOR45529.1"/>
    </source>
</evidence>
<accession>A0A8A5U786</accession>
<name>A0A7M1QU72_9ACTO</name>
<dbReference type="EMBL" id="CP063213">
    <property type="protein sequence ID" value="QOR45529.1"/>
    <property type="molecule type" value="Genomic_DNA"/>
</dbReference>
<organism evidence="1 2">
    <name type="scientific">Trueperella pecoris</name>
    <dbReference type="NCBI Taxonomy" id="2733571"/>
    <lineage>
        <taxon>Bacteria</taxon>
        <taxon>Bacillati</taxon>
        <taxon>Actinomycetota</taxon>
        <taxon>Actinomycetes</taxon>
        <taxon>Actinomycetales</taxon>
        <taxon>Actinomycetaceae</taxon>
        <taxon>Trueperella</taxon>
    </lineage>
</organism>
<sequence length="55" mass="6248">MAALITFLTAFGLIVWELIKAIGRLILFAIKLYIWLCLFVLKLALVIITIGLIRM</sequence>